<evidence type="ECO:0000313" key="4">
    <source>
        <dbReference type="EMBL" id="SLN30960.1"/>
    </source>
</evidence>
<evidence type="ECO:0000256" key="1">
    <source>
        <dbReference type="SAM" id="MobiDB-lite"/>
    </source>
</evidence>
<dbReference type="EMBL" id="FWFY01000003">
    <property type="protein sequence ID" value="SLN30960.1"/>
    <property type="molecule type" value="Genomic_DNA"/>
</dbReference>
<proteinExistence type="predicted"/>
<keyword evidence="2" id="KW-0472">Membrane</keyword>
<feature type="region of interest" description="Disordered" evidence="1">
    <location>
        <begin position="84"/>
        <end position="116"/>
    </location>
</feature>
<dbReference type="EMBL" id="PYGB01000002">
    <property type="protein sequence ID" value="PSK87547.1"/>
    <property type="molecule type" value="Genomic_DNA"/>
</dbReference>
<dbReference type="Proteomes" id="UP000193495">
    <property type="component" value="Unassembled WGS sequence"/>
</dbReference>
<dbReference type="Gene3D" id="6.10.250.330">
    <property type="match status" value="1"/>
</dbReference>
<organism evidence="4 5">
    <name type="scientific">Limimaricola soesokkakensis</name>
    <dbReference type="NCBI Taxonomy" id="1343159"/>
    <lineage>
        <taxon>Bacteria</taxon>
        <taxon>Pseudomonadati</taxon>
        <taxon>Pseudomonadota</taxon>
        <taxon>Alphaproteobacteria</taxon>
        <taxon>Rhodobacterales</taxon>
        <taxon>Paracoccaceae</taxon>
        <taxon>Limimaricola</taxon>
    </lineage>
</organism>
<protein>
    <submittedName>
        <fullName evidence="4">Uncharacterized protein</fullName>
    </submittedName>
</protein>
<accession>A0A1X6YUG1</accession>
<dbReference type="Proteomes" id="UP000240624">
    <property type="component" value="Unassembled WGS sequence"/>
</dbReference>
<keyword evidence="2" id="KW-1133">Transmembrane helix</keyword>
<sequence>MMGYEPLLTLVSAIFTAGVLVYLWYVVRSGARKRGNPELAAKAMREPPFHRLLDLGLEETLHLKKNPANAQRLQASITQLNAGAGASEGTGTAHEKRKGLLNLLPGWEPLPDDDRT</sequence>
<name>A0A1X6YUG1_9RHOB</name>
<evidence type="ECO:0000313" key="6">
    <source>
        <dbReference type="Proteomes" id="UP000240624"/>
    </source>
</evidence>
<keyword evidence="6" id="KW-1185">Reference proteome</keyword>
<dbReference type="AlphaFoldDB" id="A0A1X6YUG1"/>
<gene>
    <name evidence="3" type="ORF">CLV79_10226</name>
    <name evidence="4" type="ORF">LOS8367_01110</name>
</gene>
<reference evidence="4 5" key="1">
    <citation type="submission" date="2017-03" db="EMBL/GenBank/DDBJ databases">
        <authorList>
            <person name="Afonso C.L."/>
            <person name="Miller P.J."/>
            <person name="Scott M.A."/>
            <person name="Spackman E."/>
            <person name="Goraichik I."/>
            <person name="Dimitrov K.M."/>
            <person name="Suarez D.L."/>
            <person name="Swayne D.E."/>
        </authorList>
    </citation>
    <scope>NUCLEOTIDE SEQUENCE [LARGE SCALE GENOMIC DNA]</scope>
    <source>
        <strain evidence="4 5">CECT 8367</strain>
    </source>
</reference>
<feature type="transmembrane region" description="Helical" evidence="2">
    <location>
        <begin position="6"/>
        <end position="27"/>
    </location>
</feature>
<keyword evidence="2" id="KW-0812">Transmembrane</keyword>
<evidence type="ECO:0000313" key="5">
    <source>
        <dbReference type="Proteomes" id="UP000193495"/>
    </source>
</evidence>
<dbReference type="RefSeq" id="WP_106534994.1">
    <property type="nucleotide sequence ID" value="NZ_FWFY01000003.1"/>
</dbReference>
<evidence type="ECO:0000256" key="2">
    <source>
        <dbReference type="SAM" id="Phobius"/>
    </source>
</evidence>
<evidence type="ECO:0000313" key="3">
    <source>
        <dbReference type="EMBL" id="PSK87547.1"/>
    </source>
</evidence>
<reference evidence="3 6" key="2">
    <citation type="submission" date="2018-03" db="EMBL/GenBank/DDBJ databases">
        <title>Genomic Encyclopedia of Archaeal and Bacterial Type Strains, Phase II (KMG-II): from individual species to whole genera.</title>
        <authorList>
            <person name="Goeker M."/>
        </authorList>
    </citation>
    <scope>NUCLEOTIDE SEQUENCE [LARGE SCALE GENOMIC DNA]</scope>
    <source>
        <strain evidence="3 6">DSM 29956</strain>
    </source>
</reference>